<evidence type="ECO:0000313" key="1">
    <source>
        <dbReference type="EMBL" id="KAK6520130.1"/>
    </source>
</evidence>
<dbReference type="EMBL" id="JAVHJM010000001">
    <property type="protein sequence ID" value="KAK6520130.1"/>
    <property type="molecule type" value="Genomic_DNA"/>
</dbReference>
<comment type="caution">
    <text evidence="1">The sequence shown here is derived from an EMBL/GenBank/DDBJ whole genome shotgun (WGS) entry which is preliminary data.</text>
</comment>
<sequence length="149" mass="17315">MKVQVRILDKLQGGDRWGSRLYRFLLLAKHHLDAVWATNKSLEQPDNNAEMDVCEMCARREYSSSSDEDVCRRDTKRRFWADAGIFEHKRRCWGNHQFCGKADIPKDTVTAKSTGDVFEKIYSVRRVRVRDLNEPWITESASNSDTDSS</sequence>
<reference evidence="1 2" key="1">
    <citation type="submission" date="2019-10" db="EMBL/GenBank/DDBJ databases">
        <authorList>
            <person name="Palmer J.M."/>
        </authorList>
    </citation>
    <scope>NUCLEOTIDE SEQUENCE [LARGE SCALE GENOMIC DNA]</scope>
    <source>
        <strain evidence="1 2">TWF506</strain>
    </source>
</reference>
<dbReference type="AlphaFoldDB" id="A0AAN8NVT1"/>
<name>A0AAN8NVT1_9PEZI</name>
<gene>
    <name evidence="1" type="ORF">TWF506_000415</name>
</gene>
<organism evidence="1 2">
    <name type="scientific">Arthrobotrys conoides</name>
    <dbReference type="NCBI Taxonomy" id="74498"/>
    <lineage>
        <taxon>Eukaryota</taxon>
        <taxon>Fungi</taxon>
        <taxon>Dikarya</taxon>
        <taxon>Ascomycota</taxon>
        <taxon>Pezizomycotina</taxon>
        <taxon>Orbiliomycetes</taxon>
        <taxon>Orbiliales</taxon>
        <taxon>Orbiliaceae</taxon>
        <taxon>Arthrobotrys</taxon>
    </lineage>
</organism>
<protein>
    <submittedName>
        <fullName evidence="1">Uncharacterized protein</fullName>
    </submittedName>
</protein>
<accession>A0AAN8NVT1</accession>
<evidence type="ECO:0000313" key="2">
    <source>
        <dbReference type="Proteomes" id="UP001307849"/>
    </source>
</evidence>
<proteinExistence type="predicted"/>
<keyword evidence="2" id="KW-1185">Reference proteome</keyword>
<dbReference type="Proteomes" id="UP001307849">
    <property type="component" value="Unassembled WGS sequence"/>
</dbReference>